<protein>
    <submittedName>
        <fullName evidence="1">Globin</fullName>
    </submittedName>
</protein>
<comment type="caution">
    <text evidence="1">The sequence shown here is derived from an EMBL/GenBank/DDBJ whole genome shotgun (WGS) entry which is preliminary data.</text>
</comment>
<gene>
    <name evidence="1" type="ORF">DDV96_12080</name>
</gene>
<evidence type="ECO:0000313" key="2">
    <source>
        <dbReference type="Proteomes" id="UP000245962"/>
    </source>
</evidence>
<dbReference type="EMBL" id="QEHR01000007">
    <property type="protein sequence ID" value="PVW13884.1"/>
    <property type="molecule type" value="Genomic_DNA"/>
</dbReference>
<dbReference type="OrthoDB" id="25954at2"/>
<dbReference type="InterPro" id="IPR012292">
    <property type="entry name" value="Globin/Proto"/>
</dbReference>
<dbReference type="Gene3D" id="1.10.490.10">
    <property type="entry name" value="Globins"/>
    <property type="match status" value="1"/>
</dbReference>
<keyword evidence="2" id="KW-1185">Reference proteome</keyword>
<dbReference type="SUPFAM" id="SSF46458">
    <property type="entry name" value="Globin-like"/>
    <property type="match status" value="1"/>
</dbReference>
<dbReference type="InterPro" id="IPR009050">
    <property type="entry name" value="Globin-like_sf"/>
</dbReference>
<dbReference type="Proteomes" id="UP000245962">
    <property type="component" value="Unassembled WGS sequence"/>
</dbReference>
<accession>A0A2U0HYF3</accession>
<dbReference type="RefSeq" id="WP_116695018.1">
    <property type="nucleotide sequence ID" value="NZ_QEHR01000007.1"/>
</dbReference>
<dbReference type="AlphaFoldDB" id="A0A2U0HYF3"/>
<proteinExistence type="predicted"/>
<reference evidence="1 2" key="1">
    <citation type="submission" date="2018-04" db="EMBL/GenBank/DDBJ databases">
        <title>Marixanthomonas spongiae HN-E44 sp. nov., isolated from a marine sponge.</title>
        <authorList>
            <person name="Luo L."/>
            <person name="Zhuang L."/>
        </authorList>
    </citation>
    <scope>NUCLEOTIDE SEQUENCE [LARGE SCALE GENOMIC DNA]</scope>
    <source>
        <strain evidence="1 2">HN-E44</strain>
    </source>
</reference>
<dbReference type="GO" id="GO:0020037">
    <property type="term" value="F:heme binding"/>
    <property type="evidence" value="ECO:0007669"/>
    <property type="project" value="InterPro"/>
</dbReference>
<dbReference type="GO" id="GO:0019825">
    <property type="term" value="F:oxygen binding"/>
    <property type="evidence" value="ECO:0007669"/>
    <property type="project" value="InterPro"/>
</dbReference>
<dbReference type="CDD" id="cd08916">
    <property type="entry name" value="TrHb3_P"/>
    <property type="match status" value="1"/>
</dbReference>
<organism evidence="1 2">
    <name type="scientific">Marixanthomonas spongiae</name>
    <dbReference type="NCBI Taxonomy" id="2174845"/>
    <lineage>
        <taxon>Bacteria</taxon>
        <taxon>Pseudomonadati</taxon>
        <taxon>Bacteroidota</taxon>
        <taxon>Flavobacteriia</taxon>
        <taxon>Flavobacteriales</taxon>
        <taxon>Flavobacteriaceae</taxon>
        <taxon>Marixanthomonas</taxon>
    </lineage>
</organism>
<sequence>MEKTEIRNREDVNKLVTTFYASVRKDDLLGPIFNTIITDWDEHLEKLTDFWESNLFFKKKYKGNPLAKHVEVDQHQNGTINEKHFGTWINLWLQTIDNLFVGEVAQLAKNRARNMGTFMHLKIFEARMTKPS</sequence>
<evidence type="ECO:0000313" key="1">
    <source>
        <dbReference type="EMBL" id="PVW13884.1"/>
    </source>
</evidence>
<name>A0A2U0HYF3_9FLAO</name>